<name>A0A1I0CMZ7_9FIRM</name>
<accession>A0A1I0CMZ7</accession>
<organism evidence="2 3">
    <name type="scientific">[Clostridium] aminophilum</name>
    <dbReference type="NCBI Taxonomy" id="1526"/>
    <lineage>
        <taxon>Bacteria</taxon>
        <taxon>Bacillati</taxon>
        <taxon>Bacillota</taxon>
        <taxon>Clostridia</taxon>
        <taxon>Lachnospirales</taxon>
        <taxon>Lachnospiraceae</taxon>
    </lineage>
</organism>
<evidence type="ECO:0000256" key="1">
    <source>
        <dbReference type="SAM" id="Phobius"/>
    </source>
</evidence>
<evidence type="ECO:0000313" key="2">
    <source>
        <dbReference type="EMBL" id="SET21087.1"/>
    </source>
</evidence>
<gene>
    <name evidence="2" type="ORF">SAMN04487771_100812</name>
</gene>
<dbReference type="AlphaFoldDB" id="A0A1I0CMZ7"/>
<keyword evidence="1" id="KW-0812">Transmembrane</keyword>
<sequence length="71" mass="8053">MNFFSFVKESNDGAKCHEFQGNSALDDLRHSGFFARIRFYQSFVNGDVLLILLIITFIYNGIMPINSISAT</sequence>
<reference evidence="2 3" key="1">
    <citation type="submission" date="2016-10" db="EMBL/GenBank/DDBJ databases">
        <authorList>
            <person name="de Groot N.N."/>
        </authorList>
    </citation>
    <scope>NUCLEOTIDE SEQUENCE [LARGE SCALE GENOMIC DNA]</scope>
    <source>
        <strain evidence="2 3">KH1P1</strain>
    </source>
</reference>
<feature type="transmembrane region" description="Helical" evidence="1">
    <location>
        <begin position="43"/>
        <end position="62"/>
    </location>
</feature>
<evidence type="ECO:0000313" key="3">
    <source>
        <dbReference type="Proteomes" id="UP000199820"/>
    </source>
</evidence>
<dbReference type="STRING" id="1526.SAMN02910262_00066"/>
<protein>
    <submittedName>
        <fullName evidence="2">Uncharacterized protein</fullName>
    </submittedName>
</protein>
<keyword evidence="1" id="KW-0472">Membrane</keyword>
<dbReference type="Proteomes" id="UP000199820">
    <property type="component" value="Unassembled WGS sequence"/>
</dbReference>
<proteinExistence type="predicted"/>
<keyword evidence="3" id="KW-1185">Reference proteome</keyword>
<dbReference type="EMBL" id="FOIL01000008">
    <property type="protein sequence ID" value="SET21087.1"/>
    <property type="molecule type" value="Genomic_DNA"/>
</dbReference>
<keyword evidence="1" id="KW-1133">Transmembrane helix</keyword>